<keyword evidence="4" id="KW-1185">Reference proteome</keyword>
<evidence type="ECO:0000313" key="4">
    <source>
        <dbReference type="Proteomes" id="UP001174936"/>
    </source>
</evidence>
<keyword evidence="1" id="KW-0732">Signal</keyword>
<gene>
    <name evidence="3" type="ORF">B0T16DRAFT_415817</name>
</gene>
<accession>A0AA39XZY0</accession>
<feature type="signal peptide" evidence="1">
    <location>
        <begin position="1"/>
        <end position="18"/>
    </location>
</feature>
<feature type="domain" description="SCP" evidence="2">
    <location>
        <begin position="37"/>
        <end position="174"/>
    </location>
</feature>
<protein>
    <submittedName>
        <fullName evidence="3">CAP domain-containing protein</fullName>
    </submittedName>
</protein>
<evidence type="ECO:0000259" key="2">
    <source>
        <dbReference type="SMART" id="SM00198"/>
    </source>
</evidence>
<dbReference type="SMART" id="SM00198">
    <property type="entry name" value="SCP"/>
    <property type="match status" value="1"/>
</dbReference>
<dbReference type="InterPro" id="IPR035940">
    <property type="entry name" value="CAP_sf"/>
</dbReference>
<dbReference type="AlphaFoldDB" id="A0AA39XZY0"/>
<dbReference type="Gene3D" id="3.40.33.10">
    <property type="entry name" value="CAP"/>
    <property type="match status" value="1"/>
</dbReference>
<organism evidence="3 4">
    <name type="scientific">Cercophora newfieldiana</name>
    <dbReference type="NCBI Taxonomy" id="92897"/>
    <lineage>
        <taxon>Eukaryota</taxon>
        <taxon>Fungi</taxon>
        <taxon>Dikarya</taxon>
        <taxon>Ascomycota</taxon>
        <taxon>Pezizomycotina</taxon>
        <taxon>Sordariomycetes</taxon>
        <taxon>Sordariomycetidae</taxon>
        <taxon>Sordariales</taxon>
        <taxon>Lasiosphaeriaceae</taxon>
        <taxon>Cercophora</taxon>
    </lineage>
</organism>
<dbReference type="PRINTS" id="PR00837">
    <property type="entry name" value="V5TPXLIKE"/>
</dbReference>
<dbReference type="PANTHER" id="PTHR10334">
    <property type="entry name" value="CYSTEINE-RICH SECRETORY PROTEIN-RELATED"/>
    <property type="match status" value="1"/>
</dbReference>
<evidence type="ECO:0000313" key="3">
    <source>
        <dbReference type="EMBL" id="KAK0643396.1"/>
    </source>
</evidence>
<dbReference type="EMBL" id="JAULSV010000005">
    <property type="protein sequence ID" value="KAK0643396.1"/>
    <property type="molecule type" value="Genomic_DNA"/>
</dbReference>
<comment type="caution">
    <text evidence="3">The sequence shown here is derived from an EMBL/GenBank/DDBJ whole genome shotgun (WGS) entry which is preliminary data.</text>
</comment>
<dbReference type="Proteomes" id="UP001174936">
    <property type="component" value="Unassembled WGS sequence"/>
</dbReference>
<dbReference type="InterPro" id="IPR001283">
    <property type="entry name" value="CRISP-related"/>
</dbReference>
<dbReference type="SUPFAM" id="SSF55797">
    <property type="entry name" value="PR-1-like"/>
    <property type="match status" value="1"/>
</dbReference>
<dbReference type="Pfam" id="PF00188">
    <property type="entry name" value="CAP"/>
    <property type="match status" value="1"/>
</dbReference>
<feature type="chain" id="PRO_5041269310" evidence="1">
    <location>
        <begin position="19"/>
        <end position="182"/>
    </location>
</feature>
<evidence type="ECO:0000256" key="1">
    <source>
        <dbReference type="SAM" id="SignalP"/>
    </source>
</evidence>
<reference evidence="3" key="1">
    <citation type="submission" date="2023-06" db="EMBL/GenBank/DDBJ databases">
        <title>Genome-scale phylogeny and comparative genomics of the fungal order Sordariales.</title>
        <authorList>
            <consortium name="Lawrence Berkeley National Laboratory"/>
            <person name="Hensen N."/>
            <person name="Bonometti L."/>
            <person name="Westerberg I."/>
            <person name="Brannstrom I.O."/>
            <person name="Guillou S."/>
            <person name="Cros-Aarteil S."/>
            <person name="Calhoun S."/>
            <person name="Haridas S."/>
            <person name="Kuo A."/>
            <person name="Mondo S."/>
            <person name="Pangilinan J."/>
            <person name="Riley R."/>
            <person name="Labutti K."/>
            <person name="Andreopoulos B."/>
            <person name="Lipzen A."/>
            <person name="Chen C."/>
            <person name="Yanf M."/>
            <person name="Daum C."/>
            <person name="Ng V."/>
            <person name="Clum A."/>
            <person name="Steindorff A."/>
            <person name="Ohm R."/>
            <person name="Martin F."/>
            <person name="Silar P."/>
            <person name="Natvig D."/>
            <person name="Lalanne C."/>
            <person name="Gautier V."/>
            <person name="Ament-Velasquez S.L."/>
            <person name="Kruys A."/>
            <person name="Hutchinson M.I."/>
            <person name="Powell A.J."/>
            <person name="Barry K."/>
            <person name="Miller A.N."/>
            <person name="Grigoriev I.V."/>
            <person name="Debuchy R."/>
            <person name="Gladieux P."/>
            <person name="Thoren M.H."/>
            <person name="Johannesson H."/>
        </authorList>
    </citation>
    <scope>NUCLEOTIDE SEQUENCE</scope>
    <source>
        <strain evidence="3">SMH2532-1</strain>
    </source>
</reference>
<proteinExistence type="predicted"/>
<dbReference type="InterPro" id="IPR014044">
    <property type="entry name" value="CAP_dom"/>
</dbReference>
<sequence>MKLSTLSTAFFLLHTASAAVLPDYITAKNSPPPTDPVFIAAALEKVNSIRARYSAPPLQWSAEIAQVALEKSNGCILNHEGIYGENAYLFWSRIPEAKPDFLGEVRSAFDEWASEKEIKAYRDGDLLGGGHFTQTVWKASRLMGCAFSTIRCTNTARQEWWFYCDFDPAGNVIGDYERNVST</sequence>
<name>A0AA39XZY0_9PEZI</name>